<proteinExistence type="predicted"/>
<keyword evidence="7" id="KW-1185">Reference proteome</keyword>
<dbReference type="Pfam" id="PF12833">
    <property type="entry name" value="HTH_18"/>
    <property type="match status" value="1"/>
</dbReference>
<organism evidence="6 7">
    <name type="scientific">Polaribacter aquimarinus</name>
    <dbReference type="NCBI Taxonomy" id="2100726"/>
    <lineage>
        <taxon>Bacteria</taxon>
        <taxon>Pseudomonadati</taxon>
        <taxon>Bacteroidota</taxon>
        <taxon>Flavobacteriia</taxon>
        <taxon>Flavobacteriales</taxon>
        <taxon>Flavobacteriaceae</taxon>
    </lineage>
</organism>
<keyword evidence="1" id="KW-0805">Transcription regulation</keyword>
<dbReference type="AlphaFoldDB" id="A0A2U2JDC5"/>
<evidence type="ECO:0000256" key="4">
    <source>
        <dbReference type="SAM" id="Phobius"/>
    </source>
</evidence>
<dbReference type="SMART" id="SM00342">
    <property type="entry name" value="HTH_ARAC"/>
    <property type="match status" value="1"/>
</dbReference>
<keyword evidence="2" id="KW-0238">DNA-binding</keyword>
<dbReference type="PANTHER" id="PTHR43280">
    <property type="entry name" value="ARAC-FAMILY TRANSCRIPTIONAL REGULATOR"/>
    <property type="match status" value="1"/>
</dbReference>
<dbReference type="GO" id="GO:0043565">
    <property type="term" value="F:sequence-specific DNA binding"/>
    <property type="evidence" value="ECO:0007669"/>
    <property type="project" value="InterPro"/>
</dbReference>
<feature type="transmembrane region" description="Helical" evidence="4">
    <location>
        <begin position="399"/>
        <end position="421"/>
    </location>
</feature>
<dbReference type="RefSeq" id="WP_109403253.1">
    <property type="nucleotide sequence ID" value="NZ_QFFG01000001.1"/>
</dbReference>
<evidence type="ECO:0000256" key="1">
    <source>
        <dbReference type="ARBA" id="ARBA00023015"/>
    </source>
</evidence>
<dbReference type="InterPro" id="IPR020449">
    <property type="entry name" value="Tscrpt_reg_AraC-type_HTH"/>
</dbReference>
<keyword evidence="3" id="KW-0804">Transcription</keyword>
<dbReference type="Gene3D" id="1.10.10.60">
    <property type="entry name" value="Homeodomain-like"/>
    <property type="match status" value="2"/>
</dbReference>
<dbReference type="PROSITE" id="PS01124">
    <property type="entry name" value="HTH_ARAC_FAMILY_2"/>
    <property type="match status" value="1"/>
</dbReference>
<gene>
    <name evidence="6" type="ORF">DIS07_00455</name>
</gene>
<dbReference type="EMBL" id="QFFG01000001">
    <property type="protein sequence ID" value="PWG06337.1"/>
    <property type="molecule type" value="Genomic_DNA"/>
</dbReference>
<dbReference type="OrthoDB" id="5295174at2"/>
<accession>A0A2U2JDC5</accession>
<dbReference type="InterPro" id="IPR018060">
    <property type="entry name" value="HTH_AraC"/>
</dbReference>
<dbReference type="GO" id="GO:0003700">
    <property type="term" value="F:DNA-binding transcription factor activity"/>
    <property type="evidence" value="ECO:0007669"/>
    <property type="project" value="InterPro"/>
</dbReference>
<dbReference type="InterPro" id="IPR009057">
    <property type="entry name" value="Homeodomain-like_sf"/>
</dbReference>
<dbReference type="PRINTS" id="PR00032">
    <property type="entry name" value="HTHARAC"/>
</dbReference>
<feature type="domain" description="HTH araC/xylS-type" evidence="5">
    <location>
        <begin position="457"/>
        <end position="561"/>
    </location>
</feature>
<evidence type="ECO:0000256" key="2">
    <source>
        <dbReference type="ARBA" id="ARBA00023125"/>
    </source>
</evidence>
<evidence type="ECO:0000313" key="7">
    <source>
        <dbReference type="Proteomes" id="UP000245670"/>
    </source>
</evidence>
<evidence type="ECO:0000259" key="5">
    <source>
        <dbReference type="PROSITE" id="PS01124"/>
    </source>
</evidence>
<dbReference type="PANTHER" id="PTHR43280:SF2">
    <property type="entry name" value="HTH-TYPE TRANSCRIPTIONAL REGULATOR EXSA"/>
    <property type="match status" value="1"/>
</dbReference>
<dbReference type="SUPFAM" id="SSF46689">
    <property type="entry name" value="Homeodomain-like"/>
    <property type="match status" value="1"/>
</dbReference>
<evidence type="ECO:0000256" key="3">
    <source>
        <dbReference type="ARBA" id="ARBA00023163"/>
    </source>
</evidence>
<keyword evidence="4" id="KW-0812">Transmembrane</keyword>
<dbReference type="Proteomes" id="UP000245670">
    <property type="component" value="Unassembled WGS sequence"/>
</dbReference>
<sequence>MTTFKYIIRFLGKNSALFFFFIYIQSSYNQTNKIDQFHLDKLSFFTDTNNDSILFYAKKLKKSKKPCNFYHALNMEAKAFYQKGLIVLAEKKVNLVLNEIDHKNEYCFKKNKITALTRLFWIYKNKKQYQKAFDAIIKKINVLESLDIKDNYYHANYLSTQNNLAIIKSVLGFHVESRKILKDMIPLLPKIYSNLNNGDYYHKLFKSSTFNLIAESYLKSSINNFKYLDSASYYFRKAFEVAKTFVPPHKNTETLYYLREAEVFIAKKEYRKSLNLIQKYSKNSKEFNTSQNINSLKAICFFNLQVKDSTLHYSKLYLQNFDKKNNNKKRLIAIYNILSNQYYIGKQLDSAFKYSELTIAELKLLDKSKNEINKSHYLHNYNDIKKLNRSILEKEKNSFNTSIFIISIIILIFVLFFSFMLKKNRVISKNLNAIKKQNSTQKKEYNIDNQLEKEILKGIIDLKRNNYFLETGFNIQNLANQLNTNTSYLSYIINKEFNKSFKEYLIQLRIEYLIEKLKTNKEYKKFTIKSLAEEVGYTNASAFTRAFKKYKGITPSEFIKGLNQ</sequence>
<reference evidence="6 7" key="1">
    <citation type="submission" date="2018-05" db="EMBL/GenBank/DDBJ databases">
        <title>Polaribacter aquimarinus sp. nov., isolated from sediment in a sediment of sea.</title>
        <authorList>
            <person name="Lu D."/>
        </authorList>
    </citation>
    <scope>NUCLEOTIDE SEQUENCE [LARGE SCALE GENOMIC DNA]</scope>
    <source>
        <strain evidence="6 7">ZY113</strain>
    </source>
</reference>
<keyword evidence="4" id="KW-1133">Transmembrane helix</keyword>
<keyword evidence="4" id="KW-0472">Membrane</keyword>
<name>A0A2U2JDC5_9FLAO</name>
<evidence type="ECO:0000313" key="6">
    <source>
        <dbReference type="EMBL" id="PWG06337.1"/>
    </source>
</evidence>
<comment type="caution">
    <text evidence="6">The sequence shown here is derived from an EMBL/GenBank/DDBJ whole genome shotgun (WGS) entry which is preliminary data.</text>
</comment>
<protein>
    <recommendedName>
        <fullName evidence="5">HTH araC/xylS-type domain-containing protein</fullName>
    </recommendedName>
</protein>